<gene>
    <name evidence="3" type="ORF">RRF57_005955</name>
</gene>
<dbReference type="PANTHER" id="PTHR46825">
    <property type="entry name" value="D-ALANYL-D-ALANINE-CARBOXYPEPTIDASE/ENDOPEPTIDASE AMPH"/>
    <property type="match status" value="1"/>
</dbReference>
<dbReference type="Pfam" id="PF00144">
    <property type="entry name" value="Beta-lactamase"/>
    <property type="match status" value="1"/>
</dbReference>
<dbReference type="AlphaFoldDB" id="A0AAN7UDH3"/>
<dbReference type="InterPro" id="IPR012338">
    <property type="entry name" value="Beta-lactam/transpept-like"/>
</dbReference>
<evidence type="ECO:0000313" key="4">
    <source>
        <dbReference type="Proteomes" id="UP001305414"/>
    </source>
</evidence>
<dbReference type="Proteomes" id="UP001305414">
    <property type="component" value="Unassembled WGS sequence"/>
</dbReference>
<sequence length="276" mass="31163">MAKAEVRARAKKLISLGQLRPLSYARPLLNVPKQEPRKHSEKLFGVGGLRSLKYPRPILTMGDALPLFDRLYPLKEPLRRVLEITGTPGCAIHVCHRGEEWTANFGVLSIVSERPVTSDSIFYLTSLTTGITAAAFATLVHEGKVDWTTPVRSVIPEVNDARLTPLDLLSMRSGYYPADALTWQGENIALLLKADTVKHWNALPQLGEFRNSYKYNSWGYALVGILIERLTGQTLSQVFKDRIFDPLELKNTQMFQWGYNHHNFEATRSLRTSSQL</sequence>
<dbReference type="SUPFAM" id="SSF56601">
    <property type="entry name" value="beta-lactamase/transpeptidase-like"/>
    <property type="match status" value="1"/>
</dbReference>
<organism evidence="3 4">
    <name type="scientific">Xylaria bambusicola</name>
    <dbReference type="NCBI Taxonomy" id="326684"/>
    <lineage>
        <taxon>Eukaryota</taxon>
        <taxon>Fungi</taxon>
        <taxon>Dikarya</taxon>
        <taxon>Ascomycota</taxon>
        <taxon>Pezizomycotina</taxon>
        <taxon>Sordariomycetes</taxon>
        <taxon>Xylariomycetidae</taxon>
        <taxon>Xylariales</taxon>
        <taxon>Xylariaceae</taxon>
        <taxon>Xylaria</taxon>
    </lineage>
</organism>
<feature type="domain" description="Beta-lactamase-related" evidence="2">
    <location>
        <begin position="84"/>
        <end position="263"/>
    </location>
</feature>
<dbReference type="Gene3D" id="3.40.710.10">
    <property type="entry name" value="DD-peptidase/beta-lactamase superfamily"/>
    <property type="match status" value="1"/>
</dbReference>
<keyword evidence="4" id="KW-1185">Reference proteome</keyword>
<comment type="caution">
    <text evidence="3">The sequence shown here is derived from an EMBL/GenBank/DDBJ whole genome shotgun (WGS) entry which is preliminary data.</text>
</comment>
<dbReference type="InterPro" id="IPR050491">
    <property type="entry name" value="AmpC-like"/>
</dbReference>
<evidence type="ECO:0000256" key="1">
    <source>
        <dbReference type="ARBA" id="ARBA00038215"/>
    </source>
</evidence>
<accession>A0AAN7UDH3</accession>
<evidence type="ECO:0000259" key="2">
    <source>
        <dbReference type="Pfam" id="PF00144"/>
    </source>
</evidence>
<name>A0AAN7UDH3_9PEZI</name>
<evidence type="ECO:0000313" key="3">
    <source>
        <dbReference type="EMBL" id="KAK5630240.1"/>
    </source>
</evidence>
<comment type="similarity">
    <text evidence="1">Belongs to the peptidase S12 family.</text>
</comment>
<protein>
    <recommendedName>
        <fullName evidence="2">Beta-lactamase-related domain-containing protein</fullName>
    </recommendedName>
</protein>
<proteinExistence type="inferred from homology"/>
<dbReference type="PANTHER" id="PTHR46825:SF14">
    <property type="entry name" value="BETA-LACTAMASE-RELATED DOMAIN-CONTAINING PROTEIN"/>
    <property type="match status" value="1"/>
</dbReference>
<dbReference type="EMBL" id="JAWHQM010000015">
    <property type="protein sequence ID" value="KAK5630240.1"/>
    <property type="molecule type" value="Genomic_DNA"/>
</dbReference>
<dbReference type="InterPro" id="IPR001466">
    <property type="entry name" value="Beta-lactam-related"/>
</dbReference>
<reference evidence="3 4" key="1">
    <citation type="submission" date="2023-10" db="EMBL/GenBank/DDBJ databases">
        <title>Draft genome sequence of Xylaria bambusicola isolate GMP-LS, the root and basal stem rot pathogen of sugarcane in Indonesia.</title>
        <authorList>
            <person name="Selvaraj P."/>
            <person name="Muralishankar V."/>
            <person name="Muruganantham S."/>
            <person name="Sp S."/>
            <person name="Haryani S."/>
            <person name="Lau K.J.X."/>
            <person name="Naqvi N.I."/>
        </authorList>
    </citation>
    <scope>NUCLEOTIDE SEQUENCE [LARGE SCALE GENOMIC DNA]</scope>
    <source>
        <strain evidence="3">GMP-LS</strain>
    </source>
</reference>